<accession>A0A0V0Z040</accession>
<comment type="caution">
    <text evidence="1">The sequence shown here is derived from an EMBL/GenBank/DDBJ whole genome shotgun (WGS) entry which is preliminary data.</text>
</comment>
<dbReference type="EMBL" id="JYDH01003377">
    <property type="protein sequence ID" value="KRY05922.1"/>
    <property type="molecule type" value="Genomic_DNA"/>
</dbReference>
<dbReference type="AlphaFoldDB" id="A0A0V0Z040"/>
<sequence length="62" mass="7378">MLILMFLLGEQNWLRIFISCVLKKYLSESFLNFFPNSRPVLEKTVKYCCTCHLLPILCTEEF</sequence>
<name>A0A0V0Z040_TRISP</name>
<organism evidence="1 2">
    <name type="scientific">Trichinella spiralis</name>
    <name type="common">Trichina worm</name>
    <dbReference type="NCBI Taxonomy" id="6334"/>
    <lineage>
        <taxon>Eukaryota</taxon>
        <taxon>Metazoa</taxon>
        <taxon>Ecdysozoa</taxon>
        <taxon>Nematoda</taxon>
        <taxon>Enoplea</taxon>
        <taxon>Dorylaimia</taxon>
        <taxon>Trichinellida</taxon>
        <taxon>Trichinellidae</taxon>
        <taxon>Trichinella</taxon>
    </lineage>
</organism>
<protein>
    <submittedName>
        <fullName evidence="1">Uncharacterized protein</fullName>
    </submittedName>
</protein>
<evidence type="ECO:0000313" key="1">
    <source>
        <dbReference type="EMBL" id="KRY05922.1"/>
    </source>
</evidence>
<evidence type="ECO:0000313" key="2">
    <source>
        <dbReference type="Proteomes" id="UP000054776"/>
    </source>
</evidence>
<reference evidence="1 2" key="1">
    <citation type="submission" date="2015-01" db="EMBL/GenBank/DDBJ databases">
        <title>Evolution of Trichinella species and genotypes.</title>
        <authorList>
            <person name="Korhonen P.K."/>
            <person name="Edoardo P."/>
            <person name="Giuseppe L.R."/>
            <person name="Gasser R.B."/>
        </authorList>
    </citation>
    <scope>NUCLEOTIDE SEQUENCE [LARGE SCALE GENOMIC DNA]</scope>
    <source>
        <strain evidence="1">ISS3</strain>
    </source>
</reference>
<dbReference type="InParanoid" id="A0A0V0Z040"/>
<keyword evidence="2" id="KW-1185">Reference proteome</keyword>
<gene>
    <name evidence="1" type="ORF">T01_2047</name>
</gene>
<proteinExistence type="predicted"/>
<dbReference type="Proteomes" id="UP000054776">
    <property type="component" value="Unassembled WGS sequence"/>
</dbReference>